<dbReference type="SUPFAM" id="SSF56672">
    <property type="entry name" value="DNA/RNA polymerases"/>
    <property type="match status" value="1"/>
</dbReference>
<accession>A0ABD0PJ29</accession>
<protein>
    <recommendedName>
        <fullName evidence="2">Reverse transcriptase/retrotransposon-derived protein RNase H-like domain-containing protein</fullName>
    </recommendedName>
</protein>
<dbReference type="Pfam" id="PF17919">
    <property type="entry name" value="RT_RNaseH_2"/>
    <property type="match status" value="1"/>
</dbReference>
<dbReference type="InterPro" id="IPR041577">
    <property type="entry name" value="RT_RNaseH_2"/>
</dbReference>
<proteinExistence type="predicted"/>
<dbReference type="InterPro" id="IPR043128">
    <property type="entry name" value="Rev_trsase/Diguanyl_cyclase"/>
</dbReference>
<dbReference type="Gene3D" id="3.10.20.370">
    <property type="match status" value="1"/>
</dbReference>
<dbReference type="Proteomes" id="UP001529510">
    <property type="component" value="Unassembled WGS sequence"/>
</dbReference>
<feature type="domain" description="Reverse transcriptase/retrotransposon-derived protein RNase H-like" evidence="2">
    <location>
        <begin position="107"/>
        <end position="208"/>
    </location>
</feature>
<feature type="non-terminal residue" evidence="3">
    <location>
        <position position="288"/>
    </location>
</feature>
<name>A0ABD0PJ29_CIRMR</name>
<dbReference type="Gene3D" id="3.30.70.270">
    <property type="match status" value="1"/>
</dbReference>
<dbReference type="GO" id="GO:0004523">
    <property type="term" value="F:RNA-DNA hybrid ribonuclease activity"/>
    <property type="evidence" value="ECO:0007669"/>
    <property type="project" value="UniProtKB-EC"/>
</dbReference>
<dbReference type="PANTHER" id="PTHR37984">
    <property type="entry name" value="PROTEIN CBG26694"/>
    <property type="match status" value="1"/>
</dbReference>
<dbReference type="EMBL" id="JAMKFB020000015">
    <property type="protein sequence ID" value="KAL0173681.1"/>
    <property type="molecule type" value="Genomic_DNA"/>
</dbReference>
<evidence type="ECO:0000256" key="1">
    <source>
        <dbReference type="ARBA" id="ARBA00023268"/>
    </source>
</evidence>
<evidence type="ECO:0000313" key="3">
    <source>
        <dbReference type="EMBL" id="KAL0173681.1"/>
    </source>
</evidence>
<evidence type="ECO:0000259" key="2">
    <source>
        <dbReference type="Pfam" id="PF17919"/>
    </source>
</evidence>
<dbReference type="InterPro" id="IPR043502">
    <property type="entry name" value="DNA/RNA_pol_sf"/>
</dbReference>
<dbReference type="PANTHER" id="PTHR37984:SF5">
    <property type="entry name" value="PROTEIN NYNRIN-LIKE"/>
    <property type="match status" value="1"/>
</dbReference>
<organism evidence="3 4">
    <name type="scientific">Cirrhinus mrigala</name>
    <name type="common">Mrigala</name>
    <dbReference type="NCBI Taxonomy" id="683832"/>
    <lineage>
        <taxon>Eukaryota</taxon>
        <taxon>Metazoa</taxon>
        <taxon>Chordata</taxon>
        <taxon>Craniata</taxon>
        <taxon>Vertebrata</taxon>
        <taxon>Euteleostomi</taxon>
        <taxon>Actinopterygii</taxon>
        <taxon>Neopterygii</taxon>
        <taxon>Teleostei</taxon>
        <taxon>Ostariophysi</taxon>
        <taxon>Cypriniformes</taxon>
        <taxon>Cyprinidae</taxon>
        <taxon>Labeoninae</taxon>
        <taxon>Labeonini</taxon>
        <taxon>Cirrhinus</taxon>
    </lineage>
</organism>
<dbReference type="InterPro" id="IPR050951">
    <property type="entry name" value="Retrovirus_Pol_polyprotein"/>
</dbReference>
<dbReference type="AlphaFoldDB" id="A0ABD0PJ29"/>
<sequence length="288" mass="32666">MTSTLKNELLHKFWCTAEKVALELFSFIISPYHRDTSHAHLASHTSHLHPFTALREARVFIKLDLRSAYNLICIRKSDEWKTAFKTPSGRYKYRVMPYGLKPNTLTWTPAALVAFHQLKTAFCTAPTLTHPDPNLRFVVEVDTSTLGVGAILSQWKGEPHVLHPCAYFSKKLSPAEQNYDIANQELFAIKLALEEWQHWLEGAKHPFEVITDHKKPLCRELQKGGLMYSPLSASPFWTQFIPLWDLGNQAANIPSCSCRITIGVPVWPGMLPATSEIVWSVPSCPHHV</sequence>
<reference evidence="3 4" key="1">
    <citation type="submission" date="2024-05" db="EMBL/GenBank/DDBJ databases">
        <title>Genome sequencing and assembly of Indian major carp, Cirrhinus mrigala (Hamilton, 1822).</title>
        <authorList>
            <person name="Mohindra V."/>
            <person name="Chowdhury L.M."/>
            <person name="Lal K."/>
            <person name="Jena J.K."/>
        </authorList>
    </citation>
    <scope>NUCLEOTIDE SEQUENCE [LARGE SCALE GENOMIC DNA]</scope>
    <source>
        <strain evidence="3">CM1030</strain>
        <tissue evidence="3">Blood</tissue>
    </source>
</reference>
<dbReference type="Gene3D" id="3.10.10.10">
    <property type="entry name" value="HIV Type 1 Reverse Transcriptase, subunit A, domain 1"/>
    <property type="match status" value="1"/>
</dbReference>
<comment type="caution">
    <text evidence="3">The sequence shown here is derived from an EMBL/GenBank/DDBJ whole genome shotgun (WGS) entry which is preliminary data.</text>
</comment>
<gene>
    <name evidence="3" type="ORF">M9458_029649</name>
</gene>
<evidence type="ECO:0000313" key="4">
    <source>
        <dbReference type="Proteomes" id="UP001529510"/>
    </source>
</evidence>
<keyword evidence="1" id="KW-0511">Multifunctional enzyme</keyword>
<keyword evidence="4" id="KW-1185">Reference proteome</keyword>
<dbReference type="CDD" id="cd09274">
    <property type="entry name" value="RNase_HI_RT_Ty3"/>
    <property type="match status" value="1"/>
</dbReference>